<feature type="transmembrane region" description="Helical" evidence="9">
    <location>
        <begin position="60"/>
        <end position="81"/>
    </location>
</feature>
<evidence type="ECO:0000256" key="5">
    <source>
        <dbReference type="ARBA" id="ARBA00022968"/>
    </source>
</evidence>
<protein>
    <submittedName>
        <fullName evidence="10">Uncharacterized protein</fullName>
    </submittedName>
</protein>
<evidence type="ECO:0000313" key="10">
    <source>
        <dbReference type="EMBL" id="KAL0268179.1"/>
    </source>
</evidence>
<keyword evidence="6 9" id="KW-1133">Transmembrane helix</keyword>
<evidence type="ECO:0000256" key="1">
    <source>
        <dbReference type="ARBA" id="ARBA00004323"/>
    </source>
</evidence>
<gene>
    <name evidence="10" type="ORF">PYX00_010220</name>
</gene>
<organism evidence="10">
    <name type="scientific">Menopon gallinae</name>
    <name type="common">poultry shaft louse</name>
    <dbReference type="NCBI Taxonomy" id="328185"/>
    <lineage>
        <taxon>Eukaryota</taxon>
        <taxon>Metazoa</taxon>
        <taxon>Ecdysozoa</taxon>
        <taxon>Arthropoda</taxon>
        <taxon>Hexapoda</taxon>
        <taxon>Insecta</taxon>
        <taxon>Pterygota</taxon>
        <taxon>Neoptera</taxon>
        <taxon>Paraneoptera</taxon>
        <taxon>Psocodea</taxon>
        <taxon>Troctomorpha</taxon>
        <taxon>Phthiraptera</taxon>
        <taxon>Amblycera</taxon>
        <taxon>Menoponidae</taxon>
        <taxon>Menopon</taxon>
    </lineage>
</organism>
<keyword evidence="4 9" id="KW-0812">Transmembrane</keyword>
<keyword evidence="7" id="KW-0333">Golgi apparatus</keyword>
<keyword evidence="8 9" id="KW-0472">Membrane</keyword>
<dbReference type="PANTHER" id="PTHR35259">
    <property type="entry name" value="BOMBESIN RECEPTOR-ACTIVATED PROTEIN C6ORF89"/>
    <property type="match status" value="1"/>
</dbReference>
<dbReference type="EMBL" id="JARGDH010000005">
    <property type="protein sequence ID" value="KAL0268179.1"/>
    <property type="molecule type" value="Genomic_DNA"/>
</dbReference>
<evidence type="ECO:0000256" key="3">
    <source>
        <dbReference type="ARBA" id="ARBA00022490"/>
    </source>
</evidence>
<reference evidence="10" key="1">
    <citation type="journal article" date="2024" name="Gigascience">
        <title>Chromosome-level genome of the poultry shaft louse Menopon gallinae provides insight into the host-switching and adaptive evolution of parasitic lice.</title>
        <authorList>
            <person name="Xu Y."/>
            <person name="Ma L."/>
            <person name="Liu S."/>
            <person name="Liang Y."/>
            <person name="Liu Q."/>
            <person name="He Z."/>
            <person name="Tian L."/>
            <person name="Duan Y."/>
            <person name="Cai W."/>
            <person name="Li H."/>
            <person name="Song F."/>
        </authorList>
    </citation>
    <scope>NUCLEOTIDE SEQUENCE</scope>
    <source>
        <strain evidence="10">Cailab_2023a</strain>
    </source>
</reference>
<dbReference type="AlphaFoldDB" id="A0AAW2HEP9"/>
<evidence type="ECO:0000256" key="2">
    <source>
        <dbReference type="ARBA" id="ARBA00004496"/>
    </source>
</evidence>
<accession>A0AAW2HEP9</accession>
<keyword evidence="3" id="KW-0963">Cytoplasm</keyword>
<proteinExistence type="predicted"/>
<keyword evidence="5" id="KW-0735">Signal-anchor</keyword>
<evidence type="ECO:0000256" key="6">
    <source>
        <dbReference type="ARBA" id="ARBA00022989"/>
    </source>
</evidence>
<evidence type="ECO:0000256" key="4">
    <source>
        <dbReference type="ARBA" id="ARBA00022692"/>
    </source>
</evidence>
<dbReference type="InterPro" id="IPR038757">
    <property type="entry name" value="BRAP"/>
</dbReference>
<evidence type="ECO:0000256" key="7">
    <source>
        <dbReference type="ARBA" id="ARBA00023034"/>
    </source>
</evidence>
<name>A0AAW2HEP9_9NEOP</name>
<comment type="subcellular location">
    <subcellularLocation>
        <location evidence="2">Cytoplasm</location>
    </subcellularLocation>
    <subcellularLocation>
        <location evidence="1">Golgi apparatus membrane</location>
        <topology evidence="1">Single-pass type II membrane protein</topology>
    </subcellularLocation>
</comment>
<evidence type="ECO:0000256" key="8">
    <source>
        <dbReference type="ARBA" id="ARBA00023136"/>
    </source>
</evidence>
<evidence type="ECO:0000256" key="9">
    <source>
        <dbReference type="SAM" id="Phobius"/>
    </source>
</evidence>
<comment type="caution">
    <text evidence="10">The sequence shown here is derived from an EMBL/GenBank/DDBJ whole genome shotgun (WGS) entry which is preliminary data.</text>
</comment>
<dbReference type="PANTHER" id="PTHR35259:SF1">
    <property type="entry name" value="BOMBESIN RECEPTOR-ACTIVATED PROTEIN C6ORF89"/>
    <property type="match status" value="1"/>
</dbReference>
<sequence length="342" mass="39947">MINKISLRCYSREVNLLKLKGKEWGLTNAEIDFALRESFHYLRDKYPRLTRGNNVGSTNFITKLIVFIVGLFTVGYLLSYHKPTHNFVERNIQEVIYPFMKMYRLLTLPLIGLFPSLSELYDELCLVENPYFQVSNMDCWPCENVRFVLNITDTNLSYHVGLPLIIKVDEPLVTLDDIAKVYRENEEIFRKHAFRITSNNGWKNVPDLLSSTVSEDQDIHVIWRINRMEPTRALRAVLKPPQKVPNHATAIGIERYLLFDEAKSPGYNLPTTEGANVFIKQLSGRRLIVLEPTQECRHSCQRMSVVLQEKHILWYNWWYWRPRSLPIMNSTEESLAFMGSTA</sequence>
<dbReference type="GO" id="GO:0000139">
    <property type="term" value="C:Golgi membrane"/>
    <property type="evidence" value="ECO:0007669"/>
    <property type="project" value="UniProtKB-SubCell"/>
</dbReference>